<dbReference type="SMR" id="A0A0Q9WND5"/>
<accession>A0A0Q9WND5</accession>
<dbReference type="InParanoid" id="A0A0Q9WND5"/>
<organism evidence="1 2">
    <name type="scientific">Drosophila willistoni</name>
    <name type="common">Fruit fly</name>
    <dbReference type="NCBI Taxonomy" id="7260"/>
    <lineage>
        <taxon>Eukaryota</taxon>
        <taxon>Metazoa</taxon>
        <taxon>Ecdysozoa</taxon>
        <taxon>Arthropoda</taxon>
        <taxon>Hexapoda</taxon>
        <taxon>Insecta</taxon>
        <taxon>Pterygota</taxon>
        <taxon>Neoptera</taxon>
        <taxon>Endopterygota</taxon>
        <taxon>Diptera</taxon>
        <taxon>Brachycera</taxon>
        <taxon>Muscomorpha</taxon>
        <taxon>Ephydroidea</taxon>
        <taxon>Drosophilidae</taxon>
        <taxon>Drosophila</taxon>
        <taxon>Sophophora</taxon>
    </lineage>
</organism>
<dbReference type="Pfam" id="PF07368">
    <property type="entry name" value="DUF1487"/>
    <property type="match status" value="1"/>
</dbReference>
<dbReference type="InterPro" id="IPR009961">
    <property type="entry name" value="DUF1487"/>
</dbReference>
<dbReference type="OrthoDB" id="310895at2759"/>
<dbReference type="STRING" id="7260.A0A0Q9WND5"/>
<dbReference type="Proteomes" id="UP000007798">
    <property type="component" value="Unassembled WGS sequence"/>
</dbReference>
<feature type="non-terminal residue" evidence="1">
    <location>
        <position position="192"/>
    </location>
</feature>
<protein>
    <submittedName>
        <fullName evidence="1">Uncharacterized protein</fullName>
    </submittedName>
</protein>
<sequence length="192" mass="22208">MKRHVFSYPKDGSHKQWIRPRLVILLSTGDINQVASSVAKDLYHPIGRDIIACVLVEEPKRDEFIKKVHRRLQLMDDRLHTHPNYLRSVKIIKRMNCSTIHIEEFTEADTKKQCGNITPGSPIVVLDFPQYYFGDYPPGIITLNSFRNISDAVKLCKREGLKFDTASVWSSKLTECFELVSRLDMPSHFTFN</sequence>
<name>A0A0Q9WND5_DROWI</name>
<dbReference type="EMBL" id="CH962710">
    <property type="protein sequence ID" value="KRF97418.1"/>
    <property type="molecule type" value="Genomic_DNA"/>
</dbReference>
<reference evidence="1 2" key="1">
    <citation type="journal article" date="2007" name="Nature">
        <title>Evolution of genes and genomes on the Drosophila phylogeny.</title>
        <authorList>
            <consortium name="Drosophila 12 Genomes Consortium"/>
            <person name="Clark A.G."/>
            <person name="Eisen M.B."/>
            <person name="Smith D.R."/>
            <person name="Bergman C.M."/>
            <person name="Oliver B."/>
            <person name="Markow T.A."/>
            <person name="Kaufman T.C."/>
            <person name="Kellis M."/>
            <person name="Gelbart W."/>
            <person name="Iyer V.N."/>
            <person name="Pollard D.A."/>
            <person name="Sackton T.B."/>
            <person name="Larracuente A.M."/>
            <person name="Singh N.D."/>
            <person name="Abad J.P."/>
            <person name="Abt D.N."/>
            <person name="Adryan B."/>
            <person name="Aguade M."/>
            <person name="Akashi H."/>
            <person name="Anderson W.W."/>
            <person name="Aquadro C.F."/>
            <person name="Ardell D.H."/>
            <person name="Arguello R."/>
            <person name="Artieri C.G."/>
            <person name="Barbash D.A."/>
            <person name="Barker D."/>
            <person name="Barsanti P."/>
            <person name="Batterham P."/>
            <person name="Batzoglou S."/>
            <person name="Begun D."/>
            <person name="Bhutkar A."/>
            <person name="Blanco E."/>
            <person name="Bosak S.A."/>
            <person name="Bradley R.K."/>
            <person name="Brand A.D."/>
            <person name="Brent M.R."/>
            <person name="Brooks A.N."/>
            <person name="Brown R.H."/>
            <person name="Butlin R.K."/>
            <person name="Caggese C."/>
            <person name="Calvi B.R."/>
            <person name="Bernardo de Carvalho A."/>
            <person name="Caspi A."/>
            <person name="Castrezana S."/>
            <person name="Celniker S.E."/>
            <person name="Chang J.L."/>
            <person name="Chapple C."/>
            <person name="Chatterji S."/>
            <person name="Chinwalla A."/>
            <person name="Civetta A."/>
            <person name="Clifton S.W."/>
            <person name="Comeron J.M."/>
            <person name="Costello J.C."/>
            <person name="Coyne J.A."/>
            <person name="Daub J."/>
            <person name="David R.G."/>
            <person name="Delcher A.L."/>
            <person name="Delehaunty K."/>
            <person name="Do C.B."/>
            <person name="Ebling H."/>
            <person name="Edwards K."/>
            <person name="Eickbush T."/>
            <person name="Evans J.D."/>
            <person name="Filipski A."/>
            <person name="Findeiss S."/>
            <person name="Freyhult E."/>
            <person name="Fulton L."/>
            <person name="Fulton R."/>
            <person name="Garcia A.C."/>
            <person name="Gardiner A."/>
            <person name="Garfield D.A."/>
            <person name="Garvin B.E."/>
            <person name="Gibson G."/>
            <person name="Gilbert D."/>
            <person name="Gnerre S."/>
            <person name="Godfrey J."/>
            <person name="Good R."/>
            <person name="Gotea V."/>
            <person name="Gravely B."/>
            <person name="Greenberg A.J."/>
            <person name="Griffiths-Jones S."/>
            <person name="Gross S."/>
            <person name="Guigo R."/>
            <person name="Gustafson E.A."/>
            <person name="Haerty W."/>
            <person name="Hahn M.W."/>
            <person name="Halligan D.L."/>
            <person name="Halpern A.L."/>
            <person name="Halter G.M."/>
            <person name="Han M.V."/>
            <person name="Heger A."/>
            <person name="Hillier L."/>
            <person name="Hinrichs A.S."/>
            <person name="Holmes I."/>
            <person name="Hoskins R.A."/>
            <person name="Hubisz M.J."/>
            <person name="Hultmark D."/>
            <person name="Huntley M.A."/>
            <person name="Jaffe D.B."/>
            <person name="Jagadeeshan S."/>
            <person name="Jeck W.R."/>
            <person name="Johnson J."/>
            <person name="Jones C.D."/>
            <person name="Jordan W.C."/>
            <person name="Karpen G.H."/>
            <person name="Kataoka E."/>
            <person name="Keightley P.D."/>
            <person name="Kheradpour P."/>
            <person name="Kirkness E.F."/>
            <person name="Koerich L.B."/>
            <person name="Kristiansen K."/>
            <person name="Kudrna D."/>
            <person name="Kulathinal R.J."/>
            <person name="Kumar S."/>
            <person name="Kwok R."/>
            <person name="Lander E."/>
            <person name="Langley C.H."/>
            <person name="Lapoint R."/>
            <person name="Lazzaro B.P."/>
            <person name="Lee S.J."/>
            <person name="Levesque L."/>
            <person name="Li R."/>
            <person name="Lin C.F."/>
            <person name="Lin M.F."/>
            <person name="Lindblad-Toh K."/>
            <person name="Llopart A."/>
            <person name="Long M."/>
            <person name="Low L."/>
            <person name="Lozovsky E."/>
            <person name="Lu J."/>
            <person name="Luo M."/>
            <person name="Machado C.A."/>
            <person name="Makalowski W."/>
            <person name="Marzo M."/>
            <person name="Matsuda M."/>
            <person name="Matzkin L."/>
            <person name="McAllister B."/>
            <person name="McBride C.S."/>
            <person name="McKernan B."/>
            <person name="McKernan K."/>
            <person name="Mendez-Lago M."/>
            <person name="Minx P."/>
            <person name="Mollenhauer M.U."/>
            <person name="Montooth K."/>
            <person name="Mount S.M."/>
            <person name="Mu X."/>
            <person name="Myers E."/>
            <person name="Negre B."/>
            <person name="Newfeld S."/>
            <person name="Nielsen R."/>
            <person name="Noor M.A."/>
            <person name="O'Grady P."/>
            <person name="Pachter L."/>
            <person name="Papaceit M."/>
            <person name="Parisi M.J."/>
            <person name="Parisi M."/>
            <person name="Parts L."/>
            <person name="Pedersen J.S."/>
            <person name="Pesole G."/>
            <person name="Phillippy A.M."/>
            <person name="Ponting C.P."/>
            <person name="Pop M."/>
            <person name="Porcelli D."/>
            <person name="Powell J.R."/>
            <person name="Prohaska S."/>
            <person name="Pruitt K."/>
            <person name="Puig M."/>
            <person name="Quesneville H."/>
            <person name="Ram K.R."/>
            <person name="Rand D."/>
            <person name="Rasmussen M.D."/>
            <person name="Reed L.K."/>
            <person name="Reenan R."/>
            <person name="Reily A."/>
            <person name="Remington K.A."/>
            <person name="Rieger T.T."/>
            <person name="Ritchie M.G."/>
            <person name="Robin C."/>
            <person name="Rogers Y.H."/>
            <person name="Rohde C."/>
            <person name="Rozas J."/>
            <person name="Rubenfield M.J."/>
            <person name="Ruiz A."/>
            <person name="Russo S."/>
            <person name="Salzberg S.L."/>
            <person name="Sanchez-Gracia A."/>
            <person name="Saranga D.J."/>
            <person name="Sato H."/>
            <person name="Schaeffer S.W."/>
            <person name="Schatz M.C."/>
            <person name="Schlenke T."/>
            <person name="Schwartz R."/>
            <person name="Segarra C."/>
            <person name="Singh R.S."/>
            <person name="Sirot L."/>
            <person name="Sirota M."/>
            <person name="Sisneros N.B."/>
            <person name="Smith C.D."/>
            <person name="Smith T.F."/>
            <person name="Spieth J."/>
            <person name="Stage D.E."/>
            <person name="Stark A."/>
            <person name="Stephan W."/>
            <person name="Strausberg R.L."/>
            <person name="Strempel S."/>
            <person name="Sturgill D."/>
            <person name="Sutton G."/>
            <person name="Sutton G.G."/>
            <person name="Tao W."/>
            <person name="Teichmann S."/>
            <person name="Tobari Y.N."/>
            <person name="Tomimura Y."/>
            <person name="Tsolas J.M."/>
            <person name="Valente V.L."/>
            <person name="Venter E."/>
            <person name="Venter J.C."/>
            <person name="Vicario S."/>
            <person name="Vieira F.G."/>
            <person name="Vilella A.J."/>
            <person name="Villasante A."/>
            <person name="Walenz B."/>
            <person name="Wang J."/>
            <person name="Wasserman M."/>
            <person name="Watts T."/>
            <person name="Wilson D."/>
            <person name="Wilson R.K."/>
            <person name="Wing R.A."/>
            <person name="Wolfner M.F."/>
            <person name="Wong A."/>
            <person name="Wong G.K."/>
            <person name="Wu C.I."/>
            <person name="Wu G."/>
            <person name="Yamamoto D."/>
            <person name="Yang H.P."/>
            <person name="Yang S.P."/>
            <person name="Yorke J.A."/>
            <person name="Yoshida K."/>
            <person name="Zdobnov E."/>
            <person name="Zhang P."/>
            <person name="Zhang Y."/>
            <person name="Zimin A.V."/>
            <person name="Baldwin J."/>
            <person name="Abdouelleil A."/>
            <person name="Abdulkadir J."/>
            <person name="Abebe A."/>
            <person name="Abera B."/>
            <person name="Abreu J."/>
            <person name="Acer S.C."/>
            <person name="Aftuck L."/>
            <person name="Alexander A."/>
            <person name="An P."/>
            <person name="Anderson E."/>
            <person name="Anderson S."/>
            <person name="Arachi H."/>
            <person name="Azer M."/>
            <person name="Bachantsang P."/>
            <person name="Barry A."/>
            <person name="Bayul T."/>
            <person name="Berlin A."/>
            <person name="Bessette D."/>
            <person name="Bloom T."/>
            <person name="Blye J."/>
            <person name="Boguslavskiy L."/>
            <person name="Bonnet C."/>
            <person name="Boukhgalter B."/>
            <person name="Bourzgui I."/>
            <person name="Brown A."/>
            <person name="Cahill P."/>
            <person name="Channer S."/>
            <person name="Cheshatsang Y."/>
            <person name="Chuda L."/>
            <person name="Citroen M."/>
            <person name="Collymore A."/>
            <person name="Cooke P."/>
            <person name="Costello M."/>
            <person name="D'Aco K."/>
            <person name="Daza R."/>
            <person name="De Haan G."/>
            <person name="DeGray S."/>
            <person name="DeMaso C."/>
            <person name="Dhargay N."/>
            <person name="Dooley K."/>
            <person name="Dooley E."/>
            <person name="Doricent M."/>
            <person name="Dorje P."/>
            <person name="Dorjee K."/>
            <person name="Dupes A."/>
            <person name="Elong R."/>
            <person name="Falk J."/>
            <person name="Farina A."/>
            <person name="Faro S."/>
            <person name="Ferguson D."/>
            <person name="Fisher S."/>
            <person name="Foley C.D."/>
            <person name="Franke A."/>
            <person name="Friedrich D."/>
            <person name="Gadbois L."/>
            <person name="Gearin G."/>
            <person name="Gearin C.R."/>
            <person name="Giannoukos G."/>
            <person name="Goode T."/>
            <person name="Graham J."/>
            <person name="Grandbois E."/>
            <person name="Grewal S."/>
            <person name="Gyaltsen K."/>
            <person name="Hafez N."/>
            <person name="Hagos B."/>
            <person name="Hall J."/>
            <person name="Henson C."/>
            <person name="Hollinger A."/>
            <person name="Honan T."/>
            <person name="Huard M.D."/>
            <person name="Hughes L."/>
            <person name="Hurhula B."/>
            <person name="Husby M.E."/>
            <person name="Kamat A."/>
            <person name="Kanga B."/>
            <person name="Kashin S."/>
            <person name="Khazanovich D."/>
            <person name="Kisner P."/>
            <person name="Lance K."/>
            <person name="Lara M."/>
            <person name="Lee W."/>
            <person name="Lennon N."/>
            <person name="Letendre F."/>
            <person name="LeVine R."/>
            <person name="Lipovsky A."/>
            <person name="Liu X."/>
            <person name="Liu J."/>
            <person name="Liu S."/>
            <person name="Lokyitsang T."/>
            <person name="Lokyitsang Y."/>
            <person name="Lubonja R."/>
            <person name="Lui A."/>
            <person name="MacDonald P."/>
            <person name="Magnisalis V."/>
            <person name="Maru K."/>
            <person name="Matthews C."/>
            <person name="McCusker W."/>
            <person name="McDonough S."/>
            <person name="Mehta T."/>
            <person name="Meldrim J."/>
            <person name="Meneus L."/>
            <person name="Mihai O."/>
            <person name="Mihalev A."/>
            <person name="Mihova T."/>
            <person name="Mittelman R."/>
            <person name="Mlenga V."/>
            <person name="Montmayeur A."/>
            <person name="Mulrain L."/>
            <person name="Navidi A."/>
            <person name="Naylor J."/>
            <person name="Negash T."/>
            <person name="Nguyen T."/>
            <person name="Nguyen N."/>
            <person name="Nicol R."/>
            <person name="Norbu C."/>
            <person name="Norbu N."/>
            <person name="Novod N."/>
            <person name="O'Neill B."/>
            <person name="Osman S."/>
            <person name="Markiewicz E."/>
            <person name="Oyono O.L."/>
            <person name="Patti C."/>
            <person name="Phunkhang P."/>
            <person name="Pierre F."/>
            <person name="Priest M."/>
            <person name="Raghuraman S."/>
            <person name="Rege F."/>
            <person name="Reyes R."/>
            <person name="Rise C."/>
            <person name="Rogov P."/>
            <person name="Ross K."/>
            <person name="Ryan E."/>
            <person name="Settipalli S."/>
            <person name="Shea T."/>
            <person name="Sherpa N."/>
            <person name="Shi L."/>
            <person name="Shih D."/>
            <person name="Sparrow T."/>
            <person name="Spaulding J."/>
            <person name="Stalker J."/>
            <person name="Stange-Thomann N."/>
            <person name="Stavropoulos S."/>
            <person name="Stone C."/>
            <person name="Strader C."/>
            <person name="Tesfaye S."/>
            <person name="Thomson T."/>
            <person name="Thoulutsang Y."/>
            <person name="Thoulutsang D."/>
            <person name="Topham K."/>
            <person name="Topping I."/>
            <person name="Tsamla T."/>
            <person name="Vassiliev H."/>
            <person name="Vo A."/>
            <person name="Wangchuk T."/>
            <person name="Wangdi T."/>
            <person name="Weiand M."/>
            <person name="Wilkinson J."/>
            <person name="Wilson A."/>
            <person name="Yadav S."/>
            <person name="Young G."/>
            <person name="Yu Q."/>
            <person name="Zembek L."/>
            <person name="Zhong D."/>
            <person name="Zimmer A."/>
            <person name="Zwirko Z."/>
            <person name="Jaffe D.B."/>
            <person name="Alvarez P."/>
            <person name="Brockman W."/>
            <person name="Butler J."/>
            <person name="Chin C."/>
            <person name="Gnerre S."/>
            <person name="Grabherr M."/>
            <person name="Kleber M."/>
            <person name="Mauceli E."/>
            <person name="MacCallum I."/>
        </authorList>
    </citation>
    <scope>NUCLEOTIDE SEQUENCE [LARGE SCALE GENOMIC DNA]</scope>
    <source>
        <strain evidence="2">Tucson 14030-0811.24</strain>
    </source>
</reference>
<keyword evidence="2" id="KW-1185">Reference proteome</keyword>
<gene>
    <name evidence="1" type="primary">Dwil\GK27472</name>
    <name evidence="1" type="ORF">Dwil_GK27472</name>
</gene>
<dbReference type="PANTHER" id="PTHR21644:SF0">
    <property type="entry name" value="AT02555P-RELATED"/>
    <property type="match status" value="1"/>
</dbReference>
<dbReference type="KEGG" id="dwi:26529474"/>
<evidence type="ECO:0000313" key="1">
    <source>
        <dbReference type="EMBL" id="KRF97418.1"/>
    </source>
</evidence>
<dbReference type="AlphaFoldDB" id="A0A0Q9WND5"/>
<evidence type="ECO:0000313" key="2">
    <source>
        <dbReference type="Proteomes" id="UP000007798"/>
    </source>
</evidence>
<dbReference type="PANTHER" id="PTHR21644">
    <property type="entry name" value="AT02555P-RELATED"/>
    <property type="match status" value="1"/>
</dbReference>
<proteinExistence type="predicted"/>